<evidence type="ECO:0000256" key="5">
    <source>
        <dbReference type="ARBA" id="ARBA00022827"/>
    </source>
</evidence>
<comment type="pathway">
    <text evidence="2 8">One-carbon metabolism; tetrahydrofolate interconversion.</text>
</comment>
<evidence type="ECO:0000256" key="3">
    <source>
        <dbReference type="ARBA" id="ARBA00006743"/>
    </source>
</evidence>
<feature type="non-terminal residue" evidence="9">
    <location>
        <position position="1"/>
    </location>
</feature>
<evidence type="ECO:0000256" key="4">
    <source>
        <dbReference type="ARBA" id="ARBA00022630"/>
    </source>
</evidence>
<evidence type="ECO:0000256" key="2">
    <source>
        <dbReference type="ARBA" id="ARBA00004777"/>
    </source>
</evidence>
<dbReference type="PANTHER" id="PTHR45754">
    <property type="entry name" value="METHYLENETETRAHYDROFOLATE REDUCTASE"/>
    <property type="match status" value="1"/>
</dbReference>
<keyword evidence="4 8" id="KW-0285">Flavoprotein</keyword>
<dbReference type="UniPathway" id="UPA00193"/>
<dbReference type="GO" id="GO:0071949">
    <property type="term" value="F:FAD binding"/>
    <property type="evidence" value="ECO:0007669"/>
    <property type="project" value="TreeGrafter"/>
</dbReference>
<dbReference type="GO" id="GO:0106312">
    <property type="term" value="F:methylenetetrahydrofolate reductase (NADH) activity"/>
    <property type="evidence" value="ECO:0007669"/>
    <property type="project" value="UniProtKB-EC"/>
</dbReference>
<evidence type="ECO:0000256" key="7">
    <source>
        <dbReference type="ARBA" id="ARBA00048628"/>
    </source>
</evidence>
<dbReference type="GO" id="GO:0005829">
    <property type="term" value="C:cytosol"/>
    <property type="evidence" value="ECO:0007669"/>
    <property type="project" value="TreeGrafter"/>
</dbReference>
<evidence type="ECO:0000256" key="1">
    <source>
        <dbReference type="ARBA" id="ARBA00001974"/>
    </source>
</evidence>
<dbReference type="EMBL" id="MFGW01000132">
    <property type="protein sequence ID" value="OGF64699.1"/>
    <property type="molecule type" value="Genomic_DNA"/>
</dbReference>
<comment type="cofactor">
    <cofactor evidence="1 8">
        <name>FAD</name>
        <dbReference type="ChEBI" id="CHEBI:57692"/>
    </cofactor>
</comment>
<keyword evidence="6 8" id="KW-0560">Oxidoreductase</keyword>
<proteinExistence type="inferred from homology"/>
<comment type="caution">
    <text evidence="9">The sequence shown here is derived from an EMBL/GenBank/DDBJ whole genome shotgun (WGS) entry which is preliminary data.</text>
</comment>
<reference evidence="9 10" key="1">
    <citation type="journal article" date="2016" name="Nat. Commun.">
        <title>Thousands of microbial genomes shed light on interconnected biogeochemical processes in an aquifer system.</title>
        <authorList>
            <person name="Anantharaman K."/>
            <person name="Brown C.T."/>
            <person name="Hug L.A."/>
            <person name="Sharon I."/>
            <person name="Castelle C.J."/>
            <person name="Probst A.J."/>
            <person name="Thomas B.C."/>
            <person name="Singh A."/>
            <person name="Wilkins M.J."/>
            <person name="Karaoz U."/>
            <person name="Brodie E.L."/>
            <person name="Williams K.H."/>
            <person name="Hubbard S.S."/>
            <person name="Banfield J.F."/>
        </authorList>
    </citation>
    <scope>NUCLEOTIDE SEQUENCE [LARGE SCALE GENOMIC DNA]</scope>
</reference>
<evidence type="ECO:0000256" key="6">
    <source>
        <dbReference type="ARBA" id="ARBA00023002"/>
    </source>
</evidence>
<dbReference type="AlphaFoldDB" id="A0A1F5VMU8"/>
<evidence type="ECO:0000313" key="10">
    <source>
        <dbReference type="Proteomes" id="UP000178943"/>
    </source>
</evidence>
<dbReference type="InterPro" id="IPR003171">
    <property type="entry name" value="Mehydrof_redctse-like"/>
</dbReference>
<dbReference type="CDD" id="cd00537">
    <property type="entry name" value="MTHFR"/>
    <property type="match status" value="1"/>
</dbReference>
<sequence>AKHLALEKEVPVTAYLAGICLTESQVKNILDNYHAIGVQSVLCVRGDNPHDGAPAEDTGDFQHATELLTFVKSNFGFQLGAAGYPEGHVEAESKETDWDYLKLKVDKGAQYIISQYFYDNDYYYEFAENCRKRNINVPIVAGVMPIYSVKMMENLAAMCGATITQRVREGLAQINVEDKEAVGAFGIELALQQCRELLRNDVDGLHFYTMDRSQSVAKIVQQLRKEGVVP</sequence>
<dbReference type="GO" id="GO:0009086">
    <property type="term" value="P:methionine biosynthetic process"/>
    <property type="evidence" value="ECO:0007669"/>
    <property type="project" value="TreeGrafter"/>
</dbReference>
<accession>A0A1F5VMU8</accession>
<dbReference type="Pfam" id="PF02219">
    <property type="entry name" value="MTHFR"/>
    <property type="match status" value="1"/>
</dbReference>
<comment type="catalytic activity">
    <reaction evidence="7">
        <text>(6S)-5-methyl-5,6,7,8-tetrahydrofolate + NAD(+) = (6R)-5,10-methylene-5,6,7,8-tetrahydrofolate + NADH + H(+)</text>
        <dbReference type="Rhea" id="RHEA:19821"/>
        <dbReference type="ChEBI" id="CHEBI:15378"/>
        <dbReference type="ChEBI" id="CHEBI:15636"/>
        <dbReference type="ChEBI" id="CHEBI:18608"/>
        <dbReference type="ChEBI" id="CHEBI:57540"/>
        <dbReference type="ChEBI" id="CHEBI:57945"/>
        <dbReference type="EC" id="1.5.1.54"/>
    </reaction>
    <physiologicalReaction direction="right-to-left" evidence="7">
        <dbReference type="Rhea" id="RHEA:19823"/>
    </physiologicalReaction>
</comment>
<dbReference type="Gene3D" id="3.20.20.220">
    <property type="match status" value="1"/>
</dbReference>
<comment type="similarity">
    <text evidence="3 8">Belongs to the methylenetetrahydrofolate reductase family.</text>
</comment>
<dbReference type="SUPFAM" id="SSF51730">
    <property type="entry name" value="FAD-linked oxidoreductase"/>
    <property type="match status" value="1"/>
</dbReference>
<evidence type="ECO:0000313" key="9">
    <source>
        <dbReference type="EMBL" id="OGF64699.1"/>
    </source>
</evidence>
<dbReference type="PANTHER" id="PTHR45754:SF3">
    <property type="entry name" value="METHYLENETETRAHYDROFOLATE REDUCTASE (NADPH)"/>
    <property type="match status" value="1"/>
</dbReference>
<gene>
    <name evidence="9" type="ORF">A2Y62_14660</name>
</gene>
<dbReference type="InterPro" id="IPR029041">
    <property type="entry name" value="FAD-linked_oxidoreductase-like"/>
</dbReference>
<evidence type="ECO:0000256" key="8">
    <source>
        <dbReference type="RuleBase" id="RU003862"/>
    </source>
</evidence>
<name>A0A1F5VMU8_9BACT</name>
<protein>
    <recommendedName>
        <fullName evidence="8">Methylenetetrahydrofolate reductase</fullName>
    </recommendedName>
</protein>
<organism evidence="9 10">
    <name type="scientific">Candidatus Fischerbacteria bacterium RBG_13_37_8</name>
    <dbReference type="NCBI Taxonomy" id="1817863"/>
    <lineage>
        <taxon>Bacteria</taxon>
        <taxon>Candidatus Fischeribacteriota</taxon>
    </lineage>
</organism>
<keyword evidence="5 8" id="KW-0274">FAD</keyword>
<dbReference type="GO" id="GO:0035999">
    <property type="term" value="P:tetrahydrofolate interconversion"/>
    <property type="evidence" value="ECO:0007669"/>
    <property type="project" value="UniProtKB-UniPathway"/>
</dbReference>
<dbReference type="STRING" id="1817863.A2Y62_14660"/>
<dbReference type="Proteomes" id="UP000178943">
    <property type="component" value="Unassembled WGS sequence"/>
</dbReference>